<dbReference type="GeneID" id="301704592"/>
<name>A0ABX8CCF9_9CHLA</name>
<sequence>MKKLIIAFLLLTSCATQRVFSLEASFDKISCSEEGEEKEEGGCEGGSCSGGECWED</sequence>
<gene>
    <name evidence="2" type="ORF">H9Q19_03140</name>
</gene>
<accession>A0ABX8CCF9</accession>
<keyword evidence="3" id="KW-1185">Reference proteome</keyword>
<protein>
    <recommendedName>
        <fullName evidence="4">Lipoprotein</fullName>
    </recommendedName>
</protein>
<evidence type="ECO:0000256" key="1">
    <source>
        <dbReference type="SAM" id="MobiDB-lite"/>
    </source>
</evidence>
<proteinExistence type="predicted"/>
<organism evidence="2 3">
    <name type="scientific">Chlamydia crocodili</name>
    <dbReference type="NCBI Taxonomy" id="2766982"/>
    <lineage>
        <taxon>Bacteria</taxon>
        <taxon>Pseudomonadati</taxon>
        <taxon>Chlamydiota</taxon>
        <taxon>Chlamydiia</taxon>
        <taxon>Chlamydiales</taxon>
        <taxon>Chlamydiaceae</taxon>
        <taxon>Chlamydia/Chlamydophila group</taxon>
        <taxon>Chlamydia</taxon>
    </lineage>
</organism>
<evidence type="ECO:0000313" key="2">
    <source>
        <dbReference type="EMBL" id="QVE48695.1"/>
    </source>
</evidence>
<dbReference type="RefSeq" id="WP_213240215.1">
    <property type="nucleotide sequence ID" value="NZ_CP060791.1"/>
</dbReference>
<dbReference type="EMBL" id="CP060791">
    <property type="protein sequence ID" value="QVE48695.1"/>
    <property type="molecule type" value="Genomic_DNA"/>
</dbReference>
<reference evidence="2 3" key="1">
    <citation type="submission" date="2020-08" db="EMBL/GenBank/DDBJ databases">
        <title>Isolation and characterization of novel Chlamydia from Siamese crocodiles (Crocodylus siamensis).</title>
        <authorList>
            <person name="Sariya L."/>
        </authorList>
    </citation>
    <scope>NUCLEOTIDE SEQUENCE [LARGE SCALE GENOMIC DNA]</scope>
    <source>
        <strain evidence="2 3">No. 12</strain>
    </source>
</reference>
<evidence type="ECO:0000313" key="3">
    <source>
        <dbReference type="Proteomes" id="UP000680625"/>
    </source>
</evidence>
<dbReference type="Proteomes" id="UP000680625">
    <property type="component" value="Chromosome"/>
</dbReference>
<feature type="region of interest" description="Disordered" evidence="1">
    <location>
        <begin position="34"/>
        <end position="56"/>
    </location>
</feature>
<evidence type="ECO:0008006" key="4">
    <source>
        <dbReference type="Google" id="ProtNLM"/>
    </source>
</evidence>